<dbReference type="EMBL" id="KN832982">
    <property type="protein sequence ID" value="KIM86442.1"/>
    <property type="molecule type" value="Genomic_DNA"/>
</dbReference>
<dbReference type="OrthoDB" id="6509908at2759"/>
<feature type="region of interest" description="Disordered" evidence="1">
    <location>
        <begin position="18"/>
        <end position="37"/>
    </location>
</feature>
<reference evidence="2 3" key="1">
    <citation type="submission" date="2014-04" db="EMBL/GenBank/DDBJ databases">
        <authorList>
            <consortium name="DOE Joint Genome Institute"/>
            <person name="Kuo A."/>
            <person name="Tarkka M."/>
            <person name="Buscot F."/>
            <person name="Kohler A."/>
            <person name="Nagy L.G."/>
            <person name="Floudas D."/>
            <person name="Copeland A."/>
            <person name="Barry K.W."/>
            <person name="Cichocki N."/>
            <person name="Veneault-Fourrey C."/>
            <person name="LaButti K."/>
            <person name="Lindquist E.A."/>
            <person name="Lipzen A."/>
            <person name="Lundell T."/>
            <person name="Morin E."/>
            <person name="Murat C."/>
            <person name="Sun H."/>
            <person name="Tunlid A."/>
            <person name="Henrissat B."/>
            <person name="Grigoriev I.V."/>
            <person name="Hibbett D.S."/>
            <person name="Martin F."/>
            <person name="Nordberg H.P."/>
            <person name="Cantor M.N."/>
            <person name="Hua S.X."/>
        </authorList>
    </citation>
    <scope>NUCLEOTIDE SEQUENCE [LARGE SCALE GENOMIC DNA]</scope>
    <source>
        <strain evidence="2 3">F 1598</strain>
    </source>
</reference>
<evidence type="ECO:0000256" key="1">
    <source>
        <dbReference type="SAM" id="MobiDB-lite"/>
    </source>
</evidence>
<accession>A0A0C3C9Q0</accession>
<sequence length="131" mass="14410">MTNQSAVSEKIGLDDPQSLIHKGSFDEEEGTIHPSGEDLKAATKAPLVQQPEFLEDEYPDGGLRAWLVVFGTVCDTFSTFGYVNAWGAFQAYYEETLLKDSSPSNIAWIGSIQVRPYPETAHDCTAVLTHL</sequence>
<gene>
    <name evidence="2" type="ORF">PILCRDRAFT_326420</name>
</gene>
<evidence type="ECO:0000313" key="2">
    <source>
        <dbReference type="EMBL" id="KIM86442.1"/>
    </source>
</evidence>
<protein>
    <recommendedName>
        <fullName evidence="4">Major facilitator superfamily (MFS) profile domain-containing protein</fullName>
    </recommendedName>
</protein>
<dbReference type="HOGENOM" id="CLU_1928394_0_0_1"/>
<name>A0A0C3C9Q0_PILCF</name>
<proteinExistence type="predicted"/>
<reference evidence="3" key="2">
    <citation type="submission" date="2015-01" db="EMBL/GenBank/DDBJ databases">
        <title>Evolutionary Origins and Diversification of the Mycorrhizal Mutualists.</title>
        <authorList>
            <consortium name="DOE Joint Genome Institute"/>
            <consortium name="Mycorrhizal Genomics Consortium"/>
            <person name="Kohler A."/>
            <person name="Kuo A."/>
            <person name="Nagy L.G."/>
            <person name="Floudas D."/>
            <person name="Copeland A."/>
            <person name="Barry K.W."/>
            <person name="Cichocki N."/>
            <person name="Veneault-Fourrey C."/>
            <person name="LaButti K."/>
            <person name="Lindquist E.A."/>
            <person name="Lipzen A."/>
            <person name="Lundell T."/>
            <person name="Morin E."/>
            <person name="Murat C."/>
            <person name="Riley R."/>
            <person name="Ohm R."/>
            <person name="Sun H."/>
            <person name="Tunlid A."/>
            <person name="Henrissat B."/>
            <person name="Grigoriev I.V."/>
            <person name="Hibbett D.S."/>
            <person name="Martin F."/>
        </authorList>
    </citation>
    <scope>NUCLEOTIDE SEQUENCE [LARGE SCALE GENOMIC DNA]</scope>
    <source>
        <strain evidence="3">F 1598</strain>
    </source>
</reference>
<dbReference type="Proteomes" id="UP000054166">
    <property type="component" value="Unassembled WGS sequence"/>
</dbReference>
<evidence type="ECO:0008006" key="4">
    <source>
        <dbReference type="Google" id="ProtNLM"/>
    </source>
</evidence>
<organism evidence="2 3">
    <name type="scientific">Piloderma croceum (strain F 1598)</name>
    <dbReference type="NCBI Taxonomy" id="765440"/>
    <lineage>
        <taxon>Eukaryota</taxon>
        <taxon>Fungi</taxon>
        <taxon>Dikarya</taxon>
        <taxon>Basidiomycota</taxon>
        <taxon>Agaricomycotina</taxon>
        <taxon>Agaricomycetes</taxon>
        <taxon>Agaricomycetidae</taxon>
        <taxon>Atheliales</taxon>
        <taxon>Atheliaceae</taxon>
        <taxon>Piloderma</taxon>
    </lineage>
</organism>
<keyword evidence="3" id="KW-1185">Reference proteome</keyword>
<evidence type="ECO:0000313" key="3">
    <source>
        <dbReference type="Proteomes" id="UP000054166"/>
    </source>
</evidence>
<dbReference type="AlphaFoldDB" id="A0A0C3C9Q0"/>
<dbReference type="STRING" id="765440.A0A0C3C9Q0"/>
<dbReference type="InParanoid" id="A0A0C3C9Q0"/>